<dbReference type="PANTHER" id="PTHR23028:SF53">
    <property type="entry name" value="ACYL_TRANSF_3 DOMAIN-CONTAINING PROTEIN"/>
    <property type="match status" value="1"/>
</dbReference>
<feature type="transmembrane region" description="Helical" evidence="1">
    <location>
        <begin position="309"/>
        <end position="327"/>
    </location>
</feature>
<dbReference type="PANTHER" id="PTHR23028">
    <property type="entry name" value="ACETYLTRANSFERASE"/>
    <property type="match status" value="1"/>
</dbReference>
<feature type="transmembrane region" description="Helical" evidence="1">
    <location>
        <begin position="163"/>
        <end position="179"/>
    </location>
</feature>
<sequence>MISISDRCAGHDNNFNLIRLLAAVGVLVSHAYPVTDGDYHREPVALLLNGMGLGGLGVMLFFAVSGFFIARSFESAPNPLSFLVARFLRIMPALVVMLLVCALVGSFISTAAPRDYWAAVPRYIYSNASLSMFWHSRALPGVFENNPYEPDTNASLWTLEFEVYFYLCVAAIGSLGILRNPRRFAASVAGMLLAYGGMVYSSDSNRFVQLSFPFIIGMCFWVWRDHVRLSWVYALGLVALTALLLPTKLFLPMLTICVAYGAFVLGYARLPLLARFNRGADWSYGTYIYAFPIQQAFASAGVLTVWGNIALSLPVTLACAALSWSLVEKPALRLKRGFAAGPAAVA</sequence>
<keyword evidence="4" id="KW-1185">Reference proteome</keyword>
<feature type="transmembrane region" description="Helical" evidence="1">
    <location>
        <begin position="17"/>
        <end position="34"/>
    </location>
</feature>
<keyword evidence="1" id="KW-0472">Membrane</keyword>
<accession>A0A842I5Y1</accession>
<organism evidence="3 4">
    <name type="scientific">Paragemmobacter straminiformis</name>
    <dbReference type="NCBI Taxonomy" id="2045119"/>
    <lineage>
        <taxon>Bacteria</taxon>
        <taxon>Pseudomonadati</taxon>
        <taxon>Pseudomonadota</taxon>
        <taxon>Alphaproteobacteria</taxon>
        <taxon>Rhodobacterales</taxon>
        <taxon>Paracoccaceae</taxon>
        <taxon>Paragemmobacter</taxon>
    </lineage>
</organism>
<reference evidence="3 4" key="1">
    <citation type="journal article" date="2017" name="Int. J. Syst. Evol. Microbiol.">
        <title>Gemmobacter straminiformis sp. nov., isolated from an artificial fountain.</title>
        <authorList>
            <person name="Kang J.Y."/>
            <person name="Kim M.J."/>
            <person name="Chun J."/>
            <person name="Son K.P."/>
            <person name="Jahng K.Y."/>
        </authorList>
    </citation>
    <scope>NUCLEOTIDE SEQUENCE [LARGE SCALE GENOMIC DNA]</scope>
    <source>
        <strain evidence="3 4">CAM-8</strain>
    </source>
</reference>
<evidence type="ECO:0000259" key="2">
    <source>
        <dbReference type="Pfam" id="PF01757"/>
    </source>
</evidence>
<dbReference type="Pfam" id="PF01757">
    <property type="entry name" value="Acyl_transf_3"/>
    <property type="match status" value="1"/>
</dbReference>
<feature type="transmembrane region" description="Helical" evidence="1">
    <location>
        <begin position="284"/>
        <end position="303"/>
    </location>
</feature>
<keyword evidence="3" id="KW-0808">Transferase</keyword>
<dbReference type="Proteomes" id="UP000555411">
    <property type="component" value="Unassembled WGS sequence"/>
</dbReference>
<dbReference type="RefSeq" id="WP_185795967.1">
    <property type="nucleotide sequence ID" value="NZ_JACLQD010000001.1"/>
</dbReference>
<dbReference type="AlphaFoldDB" id="A0A842I5Y1"/>
<evidence type="ECO:0000256" key="1">
    <source>
        <dbReference type="SAM" id="Phobius"/>
    </source>
</evidence>
<feature type="domain" description="Acyltransferase 3" evidence="2">
    <location>
        <begin position="13"/>
        <end position="325"/>
    </location>
</feature>
<feature type="transmembrane region" description="Helical" evidence="1">
    <location>
        <begin position="253"/>
        <end position="272"/>
    </location>
</feature>
<dbReference type="InterPro" id="IPR002656">
    <property type="entry name" value="Acyl_transf_3_dom"/>
</dbReference>
<keyword evidence="3" id="KW-0012">Acyltransferase</keyword>
<dbReference type="GO" id="GO:0016020">
    <property type="term" value="C:membrane"/>
    <property type="evidence" value="ECO:0007669"/>
    <property type="project" value="TreeGrafter"/>
</dbReference>
<keyword evidence="1" id="KW-0812">Transmembrane</keyword>
<feature type="transmembrane region" description="Helical" evidence="1">
    <location>
        <begin position="46"/>
        <end position="70"/>
    </location>
</feature>
<evidence type="ECO:0000313" key="4">
    <source>
        <dbReference type="Proteomes" id="UP000555411"/>
    </source>
</evidence>
<evidence type="ECO:0000313" key="3">
    <source>
        <dbReference type="EMBL" id="MBC2834358.1"/>
    </source>
</evidence>
<comment type="caution">
    <text evidence="3">The sequence shown here is derived from an EMBL/GenBank/DDBJ whole genome shotgun (WGS) entry which is preliminary data.</text>
</comment>
<keyword evidence="1" id="KW-1133">Transmembrane helix</keyword>
<feature type="transmembrane region" description="Helical" evidence="1">
    <location>
        <begin position="230"/>
        <end position="247"/>
    </location>
</feature>
<gene>
    <name evidence="3" type="ORF">H7F16_02495</name>
</gene>
<feature type="transmembrane region" description="Helical" evidence="1">
    <location>
        <begin position="90"/>
        <end position="112"/>
    </location>
</feature>
<dbReference type="GO" id="GO:0009103">
    <property type="term" value="P:lipopolysaccharide biosynthetic process"/>
    <property type="evidence" value="ECO:0007669"/>
    <property type="project" value="TreeGrafter"/>
</dbReference>
<dbReference type="EMBL" id="JACLQD010000001">
    <property type="protein sequence ID" value="MBC2834358.1"/>
    <property type="molecule type" value="Genomic_DNA"/>
</dbReference>
<dbReference type="GO" id="GO:0016747">
    <property type="term" value="F:acyltransferase activity, transferring groups other than amino-acyl groups"/>
    <property type="evidence" value="ECO:0007669"/>
    <property type="project" value="InterPro"/>
</dbReference>
<feature type="transmembrane region" description="Helical" evidence="1">
    <location>
        <begin position="207"/>
        <end position="223"/>
    </location>
</feature>
<proteinExistence type="predicted"/>
<protein>
    <submittedName>
        <fullName evidence="3">Acyltransferase</fullName>
    </submittedName>
</protein>
<name>A0A842I5Y1_9RHOB</name>
<feature type="transmembrane region" description="Helical" evidence="1">
    <location>
        <begin position="184"/>
        <end position="201"/>
    </location>
</feature>
<dbReference type="InterPro" id="IPR050879">
    <property type="entry name" value="Acyltransferase_3"/>
</dbReference>